<dbReference type="Proteomes" id="UP001162031">
    <property type="component" value="Unassembled WGS sequence"/>
</dbReference>
<comment type="caution">
    <text evidence="2">The sequence shown here is derived from an EMBL/GenBank/DDBJ whole genome shotgun (WGS) entry which is preliminary data.</text>
</comment>
<protein>
    <submittedName>
        <fullName evidence="2">Uncharacterized protein</fullName>
    </submittedName>
</protein>
<accession>A0AAV0U3F5</accession>
<organism evidence="2 3">
    <name type="scientific">Hyaloperonospora brassicae</name>
    <name type="common">Brassica downy mildew</name>
    <name type="synonym">Peronospora brassicae</name>
    <dbReference type="NCBI Taxonomy" id="162125"/>
    <lineage>
        <taxon>Eukaryota</taxon>
        <taxon>Sar</taxon>
        <taxon>Stramenopiles</taxon>
        <taxon>Oomycota</taxon>
        <taxon>Peronosporomycetes</taxon>
        <taxon>Peronosporales</taxon>
        <taxon>Peronosporaceae</taxon>
        <taxon>Hyaloperonospora</taxon>
    </lineage>
</organism>
<gene>
    <name evidence="2" type="ORF">HBR001_LOCUS5187</name>
</gene>
<keyword evidence="3" id="KW-1185">Reference proteome</keyword>
<feature type="region of interest" description="Disordered" evidence="1">
    <location>
        <begin position="127"/>
        <end position="154"/>
    </location>
</feature>
<sequence>MDAQPPHDAALSADRSLLSGGSDWSAETSQELLRLRFRQLRGLFDDAQTVAEVHEAWSVVASTLNAKRDGGLRVDAIKCSEQLMRLRQQWQQSSAAQLHLMMAECFGQSAEAPQSARKHINRALEGDCAHAPESERARTTGRTAGPPDVVSPPRDLVALTQTDPLSTVGAVKANESEWCAGPPATVPESSSASANAHSMASCRPQQVRVGSESALAAPPLAFEALPDLTLPVTLSAEEEEEEEEEEFPRQDEIARAMERQAQQLEKLSHAHQCLAGVTQQLMEALDTRRSTALS</sequence>
<evidence type="ECO:0000256" key="1">
    <source>
        <dbReference type="SAM" id="MobiDB-lite"/>
    </source>
</evidence>
<evidence type="ECO:0000313" key="2">
    <source>
        <dbReference type="EMBL" id="CAI5731420.1"/>
    </source>
</evidence>
<feature type="compositionally biased region" description="Basic and acidic residues" evidence="1">
    <location>
        <begin position="127"/>
        <end position="138"/>
    </location>
</feature>
<dbReference type="EMBL" id="CANTFL010001102">
    <property type="protein sequence ID" value="CAI5731420.1"/>
    <property type="molecule type" value="Genomic_DNA"/>
</dbReference>
<reference evidence="2" key="1">
    <citation type="submission" date="2022-12" db="EMBL/GenBank/DDBJ databases">
        <authorList>
            <person name="Webb A."/>
        </authorList>
    </citation>
    <scope>NUCLEOTIDE SEQUENCE</scope>
    <source>
        <strain evidence="2">Hp1</strain>
    </source>
</reference>
<feature type="region of interest" description="Disordered" evidence="1">
    <location>
        <begin position="1"/>
        <end position="22"/>
    </location>
</feature>
<evidence type="ECO:0000313" key="3">
    <source>
        <dbReference type="Proteomes" id="UP001162031"/>
    </source>
</evidence>
<name>A0AAV0U3F5_HYABA</name>
<proteinExistence type="predicted"/>
<dbReference type="AlphaFoldDB" id="A0AAV0U3F5"/>